<feature type="region of interest" description="Disordered" evidence="2">
    <location>
        <begin position="252"/>
        <end position="281"/>
    </location>
</feature>
<comment type="caution">
    <text evidence="4">The sequence shown here is derived from an EMBL/GenBank/DDBJ whole genome shotgun (WGS) entry which is preliminary data.</text>
</comment>
<proteinExistence type="predicted"/>
<gene>
    <name evidence="4" type="ORF">GCM10017559_37620</name>
</gene>
<keyword evidence="5" id="KW-1185">Reference proteome</keyword>
<keyword evidence="1" id="KW-0238">DNA-binding</keyword>
<dbReference type="InterPro" id="IPR000551">
    <property type="entry name" value="MerR-type_HTH_dom"/>
</dbReference>
<evidence type="ECO:0000313" key="4">
    <source>
        <dbReference type="EMBL" id="GAA3011399.1"/>
    </source>
</evidence>
<dbReference type="InterPro" id="IPR011256">
    <property type="entry name" value="Reg_factor_effector_dom_sf"/>
</dbReference>
<dbReference type="SMART" id="SM00422">
    <property type="entry name" value="HTH_MERR"/>
    <property type="match status" value="1"/>
</dbReference>
<dbReference type="PANTHER" id="PTHR30204:SF97">
    <property type="entry name" value="MERR FAMILY REGULATORY PROTEIN"/>
    <property type="match status" value="1"/>
</dbReference>
<dbReference type="PANTHER" id="PTHR30204">
    <property type="entry name" value="REDOX-CYCLING DRUG-SENSING TRANSCRIPTIONAL ACTIVATOR SOXR"/>
    <property type="match status" value="1"/>
</dbReference>
<sequence length="292" mass="30325">MLSIGEFANLTGLSVKALHHYDDKGVLVPAEVDDGSRYRRYSESQVRAGATVRVLRDAGVPLPRIADALRDGDVAGTLARHREEVLSRRVAEDAAHTAAGLAVAAYAAPVDVTRRRAAAQPYVARVLLVGVADDTDAGNELANELFGELFTALHRDGLGPAGPFWTTIQEGPGPETARLLCCWPTREPVPEGWGGEGVVTGELPARTELVASWRPAGNATVPEGVVHPAVVGLFEAVAGLGVDLRDTEIRQRVVGPGTDPGPGPGTDAGGQAGGAGLDEDDVTVEVAVTIGS</sequence>
<feature type="compositionally biased region" description="Gly residues" evidence="2">
    <location>
        <begin position="258"/>
        <end position="276"/>
    </location>
</feature>
<dbReference type="RefSeq" id="WP_344896641.1">
    <property type="nucleotide sequence ID" value="NZ_BAAAWD010000009.1"/>
</dbReference>
<dbReference type="Pfam" id="PF13411">
    <property type="entry name" value="MerR_1"/>
    <property type="match status" value="1"/>
</dbReference>
<dbReference type="EMBL" id="BAAAWD010000009">
    <property type="protein sequence ID" value="GAA3011399.1"/>
    <property type="molecule type" value="Genomic_DNA"/>
</dbReference>
<dbReference type="InterPro" id="IPR047057">
    <property type="entry name" value="MerR_fam"/>
</dbReference>
<organism evidence="4 5">
    <name type="scientific">Streptosporangium longisporum</name>
    <dbReference type="NCBI Taxonomy" id="46187"/>
    <lineage>
        <taxon>Bacteria</taxon>
        <taxon>Bacillati</taxon>
        <taxon>Actinomycetota</taxon>
        <taxon>Actinomycetes</taxon>
        <taxon>Streptosporangiales</taxon>
        <taxon>Streptosporangiaceae</taxon>
        <taxon>Streptosporangium</taxon>
    </lineage>
</organism>
<dbReference type="InterPro" id="IPR009061">
    <property type="entry name" value="DNA-bd_dom_put_sf"/>
</dbReference>
<dbReference type="SUPFAM" id="SSF46955">
    <property type="entry name" value="Putative DNA-binding domain"/>
    <property type="match status" value="1"/>
</dbReference>
<name>A0ABN3Y695_9ACTN</name>
<evidence type="ECO:0000256" key="1">
    <source>
        <dbReference type="ARBA" id="ARBA00023125"/>
    </source>
</evidence>
<dbReference type="Gene3D" id="3.20.80.10">
    <property type="entry name" value="Regulatory factor, effector binding domain"/>
    <property type="match status" value="1"/>
</dbReference>
<evidence type="ECO:0000313" key="5">
    <source>
        <dbReference type="Proteomes" id="UP001499930"/>
    </source>
</evidence>
<evidence type="ECO:0000256" key="2">
    <source>
        <dbReference type="SAM" id="MobiDB-lite"/>
    </source>
</evidence>
<evidence type="ECO:0000259" key="3">
    <source>
        <dbReference type="PROSITE" id="PS50937"/>
    </source>
</evidence>
<feature type="domain" description="HTH merR-type" evidence="3">
    <location>
        <begin position="1"/>
        <end position="71"/>
    </location>
</feature>
<dbReference type="Gene3D" id="1.10.1660.10">
    <property type="match status" value="1"/>
</dbReference>
<dbReference type="PROSITE" id="PS50937">
    <property type="entry name" value="HTH_MERR_2"/>
    <property type="match status" value="1"/>
</dbReference>
<accession>A0ABN3Y695</accession>
<protein>
    <recommendedName>
        <fullName evidence="3">HTH merR-type domain-containing protein</fullName>
    </recommendedName>
</protein>
<reference evidence="5" key="1">
    <citation type="journal article" date="2019" name="Int. J. Syst. Evol. Microbiol.">
        <title>The Global Catalogue of Microorganisms (GCM) 10K type strain sequencing project: providing services to taxonomists for standard genome sequencing and annotation.</title>
        <authorList>
            <consortium name="The Broad Institute Genomics Platform"/>
            <consortium name="The Broad Institute Genome Sequencing Center for Infectious Disease"/>
            <person name="Wu L."/>
            <person name="Ma J."/>
        </authorList>
    </citation>
    <scope>NUCLEOTIDE SEQUENCE [LARGE SCALE GENOMIC DNA]</scope>
    <source>
        <strain evidence="5">JCM 3106</strain>
    </source>
</reference>
<dbReference type="Proteomes" id="UP001499930">
    <property type="component" value="Unassembled WGS sequence"/>
</dbReference>
<dbReference type="PROSITE" id="PS00552">
    <property type="entry name" value="HTH_MERR_1"/>
    <property type="match status" value="1"/>
</dbReference>